<keyword evidence="2" id="KW-1185">Reference proteome</keyword>
<accession>A0A4Y2T8V5</accession>
<proteinExistence type="predicted"/>
<name>A0A4Y2T8V5_ARAVE</name>
<organism evidence="1 2">
    <name type="scientific">Araneus ventricosus</name>
    <name type="common">Orbweaver spider</name>
    <name type="synonym">Epeira ventricosa</name>
    <dbReference type="NCBI Taxonomy" id="182803"/>
    <lineage>
        <taxon>Eukaryota</taxon>
        <taxon>Metazoa</taxon>
        <taxon>Ecdysozoa</taxon>
        <taxon>Arthropoda</taxon>
        <taxon>Chelicerata</taxon>
        <taxon>Arachnida</taxon>
        <taxon>Araneae</taxon>
        <taxon>Araneomorphae</taxon>
        <taxon>Entelegynae</taxon>
        <taxon>Araneoidea</taxon>
        <taxon>Araneidae</taxon>
        <taxon>Araneus</taxon>
    </lineage>
</organism>
<reference evidence="1 2" key="1">
    <citation type="journal article" date="2019" name="Sci. Rep.">
        <title>Orb-weaving spider Araneus ventricosus genome elucidates the spidroin gene catalogue.</title>
        <authorList>
            <person name="Kono N."/>
            <person name="Nakamura H."/>
            <person name="Ohtoshi R."/>
            <person name="Moran D.A.P."/>
            <person name="Shinohara A."/>
            <person name="Yoshida Y."/>
            <person name="Fujiwara M."/>
            <person name="Mori M."/>
            <person name="Tomita M."/>
            <person name="Arakawa K."/>
        </authorList>
    </citation>
    <scope>NUCLEOTIDE SEQUENCE [LARGE SCALE GENOMIC DNA]</scope>
</reference>
<comment type="caution">
    <text evidence="1">The sequence shown here is derived from an EMBL/GenBank/DDBJ whole genome shotgun (WGS) entry which is preliminary data.</text>
</comment>
<gene>
    <name evidence="1" type="ORF">AVEN_79056_1</name>
</gene>
<dbReference type="Proteomes" id="UP000499080">
    <property type="component" value="Unassembled WGS sequence"/>
</dbReference>
<dbReference type="AlphaFoldDB" id="A0A4Y2T8V5"/>
<protein>
    <submittedName>
        <fullName evidence="1">Uncharacterized protein</fullName>
    </submittedName>
</protein>
<evidence type="ECO:0000313" key="1">
    <source>
        <dbReference type="EMBL" id="GBN97068.1"/>
    </source>
</evidence>
<evidence type="ECO:0000313" key="2">
    <source>
        <dbReference type="Proteomes" id="UP000499080"/>
    </source>
</evidence>
<sequence length="103" mass="11020">MFSAHLQNSILRSGSSSVSYCNICSLHGCHLLSGETRMPLPLLIPICAERRRFPFVGLLSIAASTCVDIPSSVFVFGILGLVASATEPALPLCHGLFAFYALH</sequence>
<dbReference type="EMBL" id="BGPR01026946">
    <property type="protein sequence ID" value="GBN97068.1"/>
    <property type="molecule type" value="Genomic_DNA"/>
</dbReference>